<dbReference type="AlphaFoldDB" id="A0A8J3ZLM9"/>
<dbReference type="PANTHER" id="PTHR30349">
    <property type="entry name" value="PHAGE INTEGRASE-RELATED"/>
    <property type="match status" value="1"/>
</dbReference>
<sequence length="430" mass="46129">MVTLAGTECLEVRSVTKRSLTARSYPVRVPRVPVGPLTPTVLGDCSQWLSVQGYSPGSAAGIVNLLERFSVWMQVVGAGVDDISEELLGRFVVAERTRDVVCVTAMRSLGTMRRFLRSGGYLGAVAVESGRSTPAQVAVTRWSSWMREYCGLTEKTVVARVHYAAGLLDGLAAADGELDWTRLDASGINAYVIERGRPYGAVARAHIVTAVRCLLRWALSTGHLDRDLAAAILKPAGSSRSLPRGVDAGQVAGLLGACDPVTAIGARDRALVVILVRLGLRAGEAARLRLDDIDWAGGLVKVTGKGRQHVLPLPDDVGQALEAWLRLRMRLRPPALDRAVFVRMNAPRQTMTTSGISGIIARLSGLAGIDPIYAHRLRHTAAMDVLASGGSLAETKELLGHVYTVTTMAYAKVDLASLRELVVRFGQVPR</sequence>
<dbReference type="InterPro" id="IPR050090">
    <property type="entry name" value="Tyrosine_recombinase_XerCD"/>
</dbReference>
<keyword evidence="4" id="KW-1185">Reference proteome</keyword>
<accession>A0A8J3ZLM9</accession>
<dbReference type="SUPFAM" id="SSF56349">
    <property type="entry name" value="DNA breaking-rejoining enzymes"/>
    <property type="match status" value="1"/>
</dbReference>
<comment type="caution">
    <text evidence="3">The sequence shown here is derived from an EMBL/GenBank/DDBJ whole genome shotgun (WGS) entry which is preliminary data.</text>
</comment>
<reference evidence="3" key="1">
    <citation type="submission" date="2021-01" db="EMBL/GenBank/DDBJ databases">
        <title>Whole genome shotgun sequence of Virgisporangium aurantiacum NBRC 16421.</title>
        <authorList>
            <person name="Komaki H."/>
            <person name="Tamura T."/>
        </authorList>
    </citation>
    <scope>NUCLEOTIDE SEQUENCE</scope>
    <source>
        <strain evidence="3">NBRC 16421</strain>
    </source>
</reference>
<dbReference type="PANTHER" id="PTHR30349:SF90">
    <property type="entry name" value="TYROSINE RECOMBINASE XERD"/>
    <property type="match status" value="1"/>
</dbReference>
<evidence type="ECO:0000259" key="2">
    <source>
        <dbReference type="PROSITE" id="PS51898"/>
    </source>
</evidence>
<evidence type="ECO:0000256" key="1">
    <source>
        <dbReference type="ARBA" id="ARBA00023172"/>
    </source>
</evidence>
<dbReference type="Pfam" id="PF00589">
    <property type="entry name" value="Phage_integrase"/>
    <property type="match status" value="1"/>
</dbReference>
<dbReference type="Proteomes" id="UP000612585">
    <property type="component" value="Unassembled WGS sequence"/>
</dbReference>
<organism evidence="3 4">
    <name type="scientific">Virgisporangium aurantiacum</name>
    <dbReference type="NCBI Taxonomy" id="175570"/>
    <lineage>
        <taxon>Bacteria</taxon>
        <taxon>Bacillati</taxon>
        <taxon>Actinomycetota</taxon>
        <taxon>Actinomycetes</taxon>
        <taxon>Micromonosporales</taxon>
        <taxon>Micromonosporaceae</taxon>
        <taxon>Virgisporangium</taxon>
    </lineage>
</organism>
<dbReference type="PROSITE" id="PS51898">
    <property type="entry name" value="TYR_RECOMBINASE"/>
    <property type="match status" value="1"/>
</dbReference>
<proteinExistence type="predicted"/>
<name>A0A8J3ZLM9_9ACTN</name>
<dbReference type="EMBL" id="BOPG01000162">
    <property type="protein sequence ID" value="GIJ65058.1"/>
    <property type="molecule type" value="Genomic_DNA"/>
</dbReference>
<evidence type="ECO:0000313" key="3">
    <source>
        <dbReference type="EMBL" id="GIJ65058.1"/>
    </source>
</evidence>
<keyword evidence="1" id="KW-0233">DNA recombination</keyword>
<evidence type="ECO:0000313" key="4">
    <source>
        <dbReference type="Proteomes" id="UP000612585"/>
    </source>
</evidence>
<protein>
    <submittedName>
        <fullName evidence="3">Putative integrase/recombinase y4rA</fullName>
    </submittedName>
</protein>
<dbReference type="InterPro" id="IPR013762">
    <property type="entry name" value="Integrase-like_cat_sf"/>
</dbReference>
<dbReference type="GO" id="GO:0003677">
    <property type="term" value="F:DNA binding"/>
    <property type="evidence" value="ECO:0007669"/>
    <property type="project" value="InterPro"/>
</dbReference>
<dbReference type="InterPro" id="IPR011010">
    <property type="entry name" value="DNA_brk_join_enz"/>
</dbReference>
<dbReference type="Gene3D" id="1.10.443.10">
    <property type="entry name" value="Intergrase catalytic core"/>
    <property type="match status" value="1"/>
</dbReference>
<feature type="domain" description="Tyr recombinase" evidence="2">
    <location>
        <begin position="241"/>
        <end position="423"/>
    </location>
</feature>
<dbReference type="InterPro" id="IPR002104">
    <property type="entry name" value="Integrase_catalytic"/>
</dbReference>
<dbReference type="GO" id="GO:0015074">
    <property type="term" value="P:DNA integration"/>
    <property type="evidence" value="ECO:0007669"/>
    <property type="project" value="InterPro"/>
</dbReference>
<gene>
    <name evidence="3" type="ORF">Vau01_125740</name>
</gene>
<dbReference type="GO" id="GO:0006310">
    <property type="term" value="P:DNA recombination"/>
    <property type="evidence" value="ECO:0007669"/>
    <property type="project" value="UniProtKB-KW"/>
</dbReference>